<protein>
    <submittedName>
        <fullName evidence="1">Uncharacterized protein</fullName>
    </submittedName>
</protein>
<dbReference type="AlphaFoldDB" id="A0A7X6HX94"/>
<evidence type="ECO:0000313" key="2">
    <source>
        <dbReference type="Proteomes" id="UP000578686"/>
    </source>
</evidence>
<proteinExistence type="predicted"/>
<organism evidence="1 2">
    <name type="scientific">Streptomyces lonarensis</name>
    <dbReference type="NCBI Taxonomy" id="700599"/>
    <lineage>
        <taxon>Bacteria</taxon>
        <taxon>Bacillati</taxon>
        <taxon>Actinomycetota</taxon>
        <taxon>Actinomycetes</taxon>
        <taxon>Kitasatosporales</taxon>
        <taxon>Streptomycetaceae</taxon>
        <taxon>Streptomyces</taxon>
    </lineage>
</organism>
<dbReference type="EMBL" id="JAAVJD010000004">
    <property type="protein sequence ID" value="NJQ04303.1"/>
    <property type="molecule type" value="Genomic_DNA"/>
</dbReference>
<name>A0A7X6HX94_9ACTN</name>
<evidence type="ECO:0000313" key="1">
    <source>
        <dbReference type="EMBL" id="NJQ04303.1"/>
    </source>
</evidence>
<reference evidence="1 2" key="1">
    <citation type="submission" date="2020-03" db="EMBL/GenBank/DDBJ databases">
        <title>Draft genome of Streptomyces sp. ventii, isolated from the Axial Seamount in the Pacific Ocean, and resequencing of the two type strains Streptomyces lonarensis strain NCL 716 and Streptomyces bohaiensis strain 11A07.</title>
        <authorList>
            <person name="Loughran R.M."/>
            <person name="Pfannmuller K.M."/>
            <person name="Wasson B.J."/>
            <person name="Deadmond M.C."/>
            <person name="Paddock B.E."/>
            <person name="Koyack M.J."/>
            <person name="Gallegos D.A."/>
            <person name="Mitchell E.A."/>
            <person name="Ushijima B."/>
            <person name="Saw J.H."/>
            <person name="Mcphail K.L."/>
            <person name="Videau P."/>
        </authorList>
    </citation>
    <scope>NUCLEOTIDE SEQUENCE [LARGE SCALE GENOMIC DNA]</scope>
    <source>
        <strain evidence="1 2">NCL716</strain>
    </source>
</reference>
<dbReference type="RefSeq" id="WP_167967597.1">
    <property type="nucleotide sequence ID" value="NZ_BHZG01000019.1"/>
</dbReference>
<accession>A0A7X6HX94</accession>
<keyword evidence="2" id="KW-1185">Reference proteome</keyword>
<comment type="caution">
    <text evidence="1">The sequence shown here is derived from an EMBL/GenBank/DDBJ whole genome shotgun (WGS) entry which is preliminary data.</text>
</comment>
<sequence>MDMDKAKLYVGTGPLARGTYLSLEDDRESILLAKLRSPEAGVLLAQWMERRAQAELVQR</sequence>
<dbReference type="Proteomes" id="UP000578686">
    <property type="component" value="Unassembled WGS sequence"/>
</dbReference>
<gene>
    <name evidence="1" type="ORF">HCN56_01595</name>
</gene>